<organism evidence="16 17">
    <name type="scientific">Lignipirellula cremea</name>
    <dbReference type="NCBI Taxonomy" id="2528010"/>
    <lineage>
        <taxon>Bacteria</taxon>
        <taxon>Pseudomonadati</taxon>
        <taxon>Planctomycetota</taxon>
        <taxon>Planctomycetia</taxon>
        <taxon>Pirellulales</taxon>
        <taxon>Pirellulaceae</taxon>
        <taxon>Lignipirellula</taxon>
    </lineage>
</organism>
<dbReference type="KEGG" id="lcre:Pla8534_52860"/>
<evidence type="ECO:0000256" key="9">
    <source>
        <dbReference type="ARBA" id="ARBA00023277"/>
    </source>
</evidence>
<feature type="domain" description="Fructose-1-6-bisphosphatase class I N-terminal" evidence="14">
    <location>
        <begin position="8"/>
        <end position="199"/>
    </location>
</feature>
<evidence type="ECO:0000256" key="6">
    <source>
        <dbReference type="ARBA" id="ARBA00022723"/>
    </source>
</evidence>
<name>A0A518E027_9BACT</name>
<feature type="binding site" evidence="12">
    <location>
        <position position="244"/>
    </location>
    <ligand>
        <name>substrate</name>
    </ligand>
</feature>
<comment type="similarity">
    <text evidence="3 12 13">Belongs to the FBPase class 1 family.</text>
</comment>
<feature type="binding site" evidence="12">
    <location>
        <position position="95"/>
    </location>
    <ligand>
        <name>Mg(2+)</name>
        <dbReference type="ChEBI" id="CHEBI:18420"/>
        <label>1</label>
    </ligand>
</feature>
<dbReference type="NCBIfam" id="NF006778">
    <property type="entry name" value="PRK09293.1-1"/>
    <property type="match status" value="1"/>
</dbReference>
<dbReference type="GO" id="GO:0030388">
    <property type="term" value="P:fructose 1,6-bisphosphate metabolic process"/>
    <property type="evidence" value="ECO:0007669"/>
    <property type="project" value="TreeGrafter"/>
</dbReference>
<dbReference type="PIRSF" id="PIRSF500210">
    <property type="entry name" value="FBPtase"/>
    <property type="match status" value="1"/>
</dbReference>
<evidence type="ECO:0000256" key="11">
    <source>
        <dbReference type="ARBA" id="ARBA00081210"/>
    </source>
</evidence>
<dbReference type="EC" id="3.1.3.11" evidence="4 12"/>
<keyword evidence="5 12" id="KW-0963">Cytoplasm</keyword>
<dbReference type="Pfam" id="PF18913">
    <property type="entry name" value="FBPase_C"/>
    <property type="match status" value="1"/>
</dbReference>
<feature type="binding site" evidence="12">
    <location>
        <position position="120"/>
    </location>
    <ligand>
        <name>Mg(2+)</name>
        <dbReference type="ChEBI" id="CHEBI:18420"/>
        <label>2</label>
    </ligand>
</feature>
<dbReference type="GO" id="GO:0005986">
    <property type="term" value="P:sucrose biosynthetic process"/>
    <property type="evidence" value="ECO:0007669"/>
    <property type="project" value="TreeGrafter"/>
</dbReference>
<dbReference type="PIRSF" id="PIRSF000904">
    <property type="entry name" value="FBPtase_SBPase"/>
    <property type="match status" value="1"/>
</dbReference>
<dbReference type="EMBL" id="CP036433">
    <property type="protein sequence ID" value="QDU97438.1"/>
    <property type="molecule type" value="Genomic_DNA"/>
</dbReference>
<feature type="binding site" evidence="12">
    <location>
        <position position="117"/>
    </location>
    <ligand>
        <name>Mg(2+)</name>
        <dbReference type="ChEBI" id="CHEBI:18420"/>
        <label>1</label>
    </ligand>
</feature>
<evidence type="ECO:0000256" key="12">
    <source>
        <dbReference type="HAMAP-Rule" id="MF_01855"/>
    </source>
</evidence>
<evidence type="ECO:0000259" key="15">
    <source>
        <dbReference type="Pfam" id="PF18913"/>
    </source>
</evidence>
<dbReference type="InterPro" id="IPR044015">
    <property type="entry name" value="FBPase_C_dom"/>
</dbReference>
<dbReference type="PANTHER" id="PTHR11556">
    <property type="entry name" value="FRUCTOSE-1,6-BISPHOSPHATASE-RELATED"/>
    <property type="match status" value="1"/>
</dbReference>
<dbReference type="InterPro" id="IPR020548">
    <property type="entry name" value="Fructose_bisphosphatase_AS"/>
</dbReference>
<comment type="subunit">
    <text evidence="12">Homotetramer.</text>
</comment>
<feature type="domain" description="Fructose-1-6-bisphosphatase class 1 C-terminal" evidence="15">
    <location>
        <begin position="203"/>
        <end position="331"/>
    </location>
</feature>
<dbReference type="AlphaFoldDB" id="A0A518E027"/>
<dbReference type="GO" id="GO:0006000">
    <property type="term" value="P:fructose metabolic process"/>
    <property type="evidence" value="ECO:0007669"/>
    <property type="project" value="TreeGrafter"/>
</dbReference>
<dbReference type="GO" id="GO:0042132">
    <property type="term" value="F:fructose 1,6-bisphosphate 1-phosphatase activity"/>
    <property type="evidence" value="ECO:0007669"/>
    <property type="project" value="UniProtKB-UniRule"/>
</dbReference>
<accession>A0A518E027</accession>
<keyword evidence="8 12" id="KW-0460">Magnesium</keyword>
<protein>
    <recommendedName>
        <fullName evidence="10 12">Fructose-1,6-bisphosphatase class 1</fullName>
        <shortName evidence="12">FBPase class 1</shortName>
        <ecNumber evidence="4 12">3.1.3.11</ecNumber>
    </recommendedName>
    <alternativeName>
        <fullName evidence="11 12">D-fructose-1,6-bisphosphate 1-phosphohydrolase class 1</fullName>
    </alternativeName>
</protein>
<feature type="binding site" evidence="12">
    <location>
        <position position="213"/>
    </location>
    <ligand>
        <name>substrate</name>
    </ligand>
</feature>
<keyword evidence="17" id="KW-1185">Reference proteome</keyword>
<evidence type="ECO:0000256" key="3">
    <source>
        <dbReference type="ARBA" id="ARBA00010941"/>
    </source>
</evidence>
<dbReference type="InterPro" id="IPR028343">
    <property type="entry name" value="FBPtase"/>
</dbReference>
<evidence type="ECO:0000256" key="2">
    <source>
        <dbReference type="ARBA" id="ARBA00005215"/>
    </source>
</evidence>
<dbReference type="Gene3D" id="3.40.190.80">
    <property type="match status" value="1"/>
</dbReference>
<dbReference type="GO" id="GO:0006002">
    <property type="term" value="P:fructose 6-phosphate metabolic process"/>
    <property type="evidence" value="ECO:0007669"/>
    <property type="project" value="TreeGrafter"/>
</dbReference>
<dbReference type="InterPro" id="IPR000146">
    <property type="entry name" value="FBPase_class-1"/>
</dbReference>
<sequence>MALHKPVMTVQQHILLEQKRFPGASGEFSFLLSGITLATKMIQAQVRRAGLTDLLGSYGETNVQGEVQQKLDVYANEALLDNLRVRESVGVLASEENERPLMVHGSSPNAKYAVIFDPLDGSSNIDVNVSVGTTFSILKRAEGSSLDDSSSWLLQPGSQQVAAGYVVYGSSTMMVYTVGNGVHGFTLDPAVGAYVLSHENIRMPAQGPYYSTNEAYRDTFPRADQEYIERLRTGKLGRNYSSRYIGSMIADFHRTLLKGGVFLYPPTSTSPDGKLRLLYEANPVAMIAEEAGGAAWSGSQRILDIVPKTIHQRTALAVGGQVEMDEYKRCLAEFGEA</sequence>
<evidence type="ECO:0000256" key="5">
    <source>
        <dbReference type="ARBA" id="ARBA00022490"/>
    </source>
</evidence>
<dbReference type="GO" id="GO:0000287">
    <property type="term" value="F:magnesium ion binding"/>
    <property type="evidence" value="ECO:0007669"/>
    <property type="project" value="UniProtKB-UniRule"/>
</dbReference>
<dbReference type="InterPro" id="IPR033391">
    <property type="entry name" value="FBPase_N"/>
</dbReference>
<dbReference type="Pfam" id="PF00316">
    <property type="entry name" value="FBPase"/>
    <property type="match status" value="1"/>
</dbReference>
<evidence type="ECO:0000256" key="1">
    <source>
        <dbReference type="ARBA" id="ARBA00001273"/>
    </source>
</evidence>
<evidence type="ECO:0000256" key="7">
    <source>
        <dbReference type="ARBA" id="ARBA00022801"/>
    </source>
</evidence>
<dbReference type="PANTHER" id="PTHR11556:SF35">
    <property type="entry name" value="SEDOHEPTULOSE-1,7-BISPHOSPHATASE, CHLOROPLASTIC"/>
    <property type="match status" value="1"/>
</dbReference>
<evidence type="ECO:0000256" key="8">
    <source>
        <dbReference type="ARBA" id="ARBA00022842"/>
    </source>
</evidence>
<dbReference type="Proteomes" id="UP000317648">
    <property type="component" value="Chromosome"/>
</dbReference>
<comment type="catalytic activity">
    <reaction evidence="1 12">
        <text>beta-D-fructose 1,6-bisphosphate + H2O = beta-D-fructose 6-phosphate + phosphate</text>
        <dbReference type="Rhea" id="RHEA:11064"/>
        <dbReference type="ChEBI" id="CHEBI:15377"/>
        <dbReference type="ChEBI" id="CHEBI:32966"/>
        <dbReference type="ChEBI" id="CHEBI:43474"/>
        <dbReference type="ChEBI" id="CHEBI:57634"/>
        <dbReference type="EC" id="3.1.3.11"/>
    </reaction>
</comment>
<evidence type="ECO:0000256" key="13">
    <source>
        <dbReference type="RuleBase" id="RU000508"/>
    </source>
</evidence>
<comment type="pathway">
    <text evidence="2">Carbohydrate biosynthesis; Calvin cycle.</text>
</comment>
<dbReference type="GO" id="GO:0005829">
    <property type="term" value="C:cytosol"/>
    <property type="evidence" value="ECO:0007669"/>
    <property type="project" value="TreeGrafter"/>
</dbReference>
<dbReference type="PRINTS" id="PR00115">
    <property type="entry name" value="F16BPHPHTASE"/>
</dbReference>
<feature type="binding site" evidence="12">
    <location>
        <begin position="120"/>
        <end position="123"/>
    </location>
    <ligand>
        <name>substrate</name>
    </ligand>
</feature>
<keyword evidence="9 12" id="KW-0119">Carbohydrate metabolism</keyword>
<reference evidence="16 17" key="1">
    <citation type="submission" date="2019-02" db="EMBL/GenBank/DDBJ databases">
        <title>Deep-cultivation of Planctomycetes and their phenomic and genomic characterization uncovers novel biology.</title>
        <authorList>
            <person name="Wiegand S."/>
            <person name="Jogler M."/>
            <person name="Boedeker C."/>
            <person name="Pinto D."/>
            <person name="Vollmers J."/>
            <person name="Rivas-Marin E."/>
            <person name="Kohn T."/>
            <person name="Peeters S.H."/>
            <person name="Heuer A."/>
            <person name="Rast P."/>
            <person name="Oberbeckmann S."/>
            <person name="Bunk B."/>
            <person name="Jeske O."/>
            <person name="Meyerdierks A."/>
            <person name="Storesund J.E."/>
            <person name="Kallscheuer N."/>
            <person name="Luecker S."/>
            <person name="Lage O.M."/>
            <person name="Pohl T."/>
            <person name="Merkel B.J."/>
            <person name="Hornburger P."/>
            <person name="Mueller R.-W."/>
            <person name="Bruemmer F."/>
            <person name="Labrenz M."/>
            <person name="Spormann A.M."/>
            <person name="Op den Camp H."/>
            <person name="Overmann J."/>
            <person name="Amann R."/>
            <person name="Jetten M.S.M."/>
            <person name="Mascher T."/>
            <person name="Medema M.H."/>
            <person name="Devos D.P."/>
            <person name="Kaster A.-K."/>
            <person name="Ovreas L."/>
            <person name="Rohde M."/>
            <person name="Galperin M.Y."/>
            <person name="Jogler C."/>
        </authorList>
    </citation>
    <scope>NUCLEOTIDE SEQUENCE [LARGE SCALE GENOMIC DNA]</scope>
    <source>
        <strain evidence="16 17">Pla85_3_4</strain>
    </source>
</reference>
<dbReference type="PROSITE" id="PS00124">
    <property type="entry name" value="FBPASE"/>
    <property type="match status" value="1"/>
</dbReference>
<evidence type="ECO:0000259" key="14">
    <source>
        <dbReference type="Pfam" id="PF00316"/>
    </source>
</evidence>
<evidence type="ECO:0000313" key="17">
    <source>
        <dbReference type="Proteomes" id="UP000317648"/>
    </source>
</evidence>
<feature type="binding site" evidence="12">
    <location>
        <position position="280"/>
    </location>
    <ligand>
        <name>Mg(2+)</name>
        <dbReference type="ChEBI" id="CHEBI:18420"/>
        <label>2</label>
    </ligand>
</feature>
<feature type="binding site" evidence="12">
    <location>
        <position position="119"/>
    </location>
    <ligand>
        <name>Mg(2+)</name>
        <dbReference type="ChEBI" id="CHEBI:18420"/>
        <label>1</label>
    </ligand>
</feature>
<evidence type="ECO:0000313" key="16">
    <source>
        <dbReference type="EMBL" id="QDU97438.1"/>
    </source>
</evidence>
<dbReference type="Gene3D" id="3.30.540.10">
    <property type="entry name" value="Fructose-1,6-Bisphosphatase, subunit A, domain 1"/>
    <property type="match status" value="1"/>
</dbReference>
<dbReference type="RefSeq" id="WP_231756403.1">
    <property type="nucleotide sequence ID" value="NZ_CP036433.1"/>
</dbReference>
<dbReference type="CDD" id="cd00354">
    <property type="entry name" value="FBPase"/>
    <property type="match status" value="1"/>
</dbReference>
<proteinExistence type="inferred from homology"/>
<comment type="caution">
    <text evidence="12">Lacks conserved residue(s) required for the propagation of feature annotation.</text>
</comment>
<feature type="binding site" evidence="12">
    <location>
        <position position="274"/>
    </location>
    <ligand>
        <name>substrate</name>
    </ligand>
</feature>
<dbReference type="HAMAP" id="MF_01855">
    <property type="entry name" value="FBPase_class1"/>
    <property type="match status" value="1"/>
</dbReference>
<dbReference type="GO" id="GO:0006094">
    <property type="term" value="P:gluconeogenesis"/>
    <property type="evidence" value="ECO:0007669"/>
    <property type="project" value="UniProtKB-UniRule"/>
</dbReference>
<evidence type="ECO:0000256" key="4">
    <source>
        <dbReference type="ARBA" id="ARBA00013093"/>
    </source>
</evidence>
<dbReference type="SUPFAM" id="SSF56655">
    <property type="entry name" value="Carbohydrate phosphatase"/>
    <property type="match status" value="1"/>
</dbReference>
<gene>
    <name evidence="12 16" type="primary">fbp</name>
    <name evidence="16" type="ORF">Pla8534_52860</name>
</gene>
<evidence type="ECO:0000256" key="10">
    <source>
        <dbReference type="ARBA" id="ARBA00072069"/>
    </source>
</evidence>
<dbReference type="FunFam" id="3.30.540.10:FF:000002">
    <property type="entry name" value="Fructose-1,6-bisphosphatase class 1"/>
    <property type="match status" value="1"/>
</dbReference>
<keyword evidence="7 12" id="KW-0378">Hydrolase</keyword>
<comment type="subcellular location">
    <subcellularLocation>
        <location evidence="12">Cytoplasm</location>
    </subcellularLocation>
</comment>
<keyword evidence="6 12" id="KW-0479">Metal-binding</keyword>
<feature type="binding site" evidence="12">
    <location>
        <position position="117"/>
    </location>
    <ligand>
        <name>Mg(2+)</name>
        <dbReference type="ChEBI" id="CHEBI:18420"/>
        <label>2</label>
    </ligand>
</feature>
<comment type="cofactor">
    <cofactor evidence="12">
        <name>Mg(2+)</name>
        <dbReference type="ChEBI" id="CHEBI:18420"/>
    </cofactor>
    <text evidence="12">Binds 2 magnesium ions per subunit.</text>
</comment>